<feature type="transmembrane region" description="Helical" evidence="7">
    <location>
        <begin position="494"/>
        <end position="520"/>
    </location>
</feature>
<feature type="domain" description="ABC3 transporter permease C-terminal" evidence="8">
    <location>
        <begin position="44"/>
        <end position="159"/>
    </location>
</feature>
<dbReference type="InterPro" id="IPR025857">
    <property type="entry name" value="MacB_PCD"/>
</dbReference>
<evidence type="ECO:0000259" key="8">
    <source>
        <dbReference type="Pfam" id="PF02687"/>
    </source>
</evidence>
<feature type="transmembrane region" description="Helical" evidence="7">
    <location>
        <begin position="447"/>
        <end position="474"/>
    </location>
</feature>
<comment type="similarity">
    <text evidence="6">Belongs to the ABC-4 integral membrane protein family.</text>
</comment>
<comment type="caution">
    <text evidence="10">The sequence shown here is derived from an EMBL/GenBank/DDBJ whole genome shotgun (WGS) entry which is preliminary data.</text>
</comment>
<protein>
    <submittedName>
        <fullName evidence="10">FtsX-like permease family protein</fullName>
    </submittedName>
</protein>
<feature type="domain" description="MacB-like periplasmic core" evidence="9">
    <location>
        <begin position="191"/>
        <end position="375"/>
    </location>
</feature>
<evidence type="ECO:0000256" key="2">
    <source>
        <dbReference type="ARBA" id="ARBA00022475"/>
    </source>
</evidence>
<dbReference type="Pfam" id="PF02687">
    <property type="entry name" value="FtsX"/>
    <property type="match status" value="2"/>
</dbReference>
<evidence type="ECO:0000256" key="6">
    <source>
        <dbReference type="ARBA" id="ARBA00038076"/>
    </source>
</evidence>
<evidence type="ECO:0000256" key="1">
    <source>
        <dbReference type="ARBA" id="ARBA00004651"/>
    </source>
</evidence>
<keyword evidence="2" id="KW-1003">Cell membrane</keyword>
<keyword evidence="5 7" id="KW-0472">Membrane</keyword>
<evidence type="ECO:0000259" key="9">
    <source>
        <dbReference type="Pfam" id="PF12704"/>
    </source>
</evidence>
<reference evidence="10" key="1">
    <citation type="submission" date="2020-06" db="EMBL/GenBank/DDBJ databases">
        <title>Legume-microbial interactions unlock mineral nutrients during tropical forest succession.</title>
        <authorList>
            <person name="Epihov D.Z."/>
        </authorList>
    </citation>
    <scope>NUCLEOTIDE SEQUENCE [LARGE SCALE GENOMIC DNA]</scope>
    <source>
        <strain evidence="10">Pan2503</strain>
    </source>
</reference>
<dbReference type="InterPro" id="IPR050250">
    <property type="entry name" value="Macrolide_Exporter_MacB"/>
</dbReference>
<evidence type="ECO:0000256" key="7">
    <source>
        <dbReference type="SAM" id="Phobius"/>
    </source>
</evidence>
<evidence type="ECO:0000256" key="5">
    <source>
        <dbReference type="ARBA" id="ARBA00023136"/>
    </source>
</evidence>
<gene>
    <name evidence="10" type="ORF">HRJ53_22600</name>
</gene>
<keyword evidence="4 7" id="KW-1133">Transmembrane helix</keyword>
<dbReference type="PANTHER" id="PTHR30572">
    <property type="entry name" value="MEMBRANE COMPONENT OF TRANSPORTER-RELATED"/>
    <property type="match status" value="1"/>
</dbReference>
<feature type="transmembrane region" description="Helical" evidence="7">
    <location>
        <begin position="184"/>
        <end position="204"/>
    </location>
</feature>
<evidence type="ECO:0000256" key="3">
    <source>
        <dbReference type="ARBA" id="ARBA00022692"/>
    </source>
</evidence>
<dbReference type="Pfam" id="PF12704">
    <property type="entry name" value="MacB_PCD"/>
    <property type="match status" value="1"/>
</dbReference>
<keyword evidence="3 7" id="KW-0812">Transmembrane</keyword>
<comment type="subcellular location">
    <subcellularLocation>
        <location evidence="1">Cell membrane</location>
        <topology evidence="1">Multi-pass membrane protein</topology>
    </subcellularLocation>
</comment>
<keyword evidence="11" id="KW-1185">Reference proteome</keyword>
<dbReference type="NCBIfam" id="TIGR03434">
    <property type="entry name" value="ADOP"/>
    <property type="match status" value="1"/>
</dbReference>
<dbReference type="AlphaFoldDB" id="A0A7V8NUV5"/>
<feature type="transmembrane region" description="Helical" evidence="7">
    <location>
        <begin position="93"/>
        <end position="114"/>
    </location>
</feature>
<feature type="non-terminal residue" evidence="10">
    <location>
        <position position="1"/>
    </location>
</feature>
<feature type="domain" description="ABC3 transporter permease C-terminal" evidence="8">
    <location>
        <begin position="453"/>
        <end position="566"/>
    </location>
</feature>
<dbReference type="InterPro" id="IPR003838">
    <property type="entry name" value="ABC3_permease_C"/>
</dbReference>
<evidence type="ECO:0000256" key="4">
    <source>
        <dbReference type="ARBA" id="ARBA00022989"/>
    </source>
</evidence>
<dbReference type="EMBL" id="JACDQQ010002183">
    <property type="protein sequence ID" value="MBA0087786.1"/>
    <property type="molecule type" value="Genomic_DNA"/>
</dbReference>
<sequence length="573" mass="61704">MNAIAANLRTAFPRENTERGVLLGPIAERLVGSFKTPLLVLLGAVALVLVIACANVINLLLTRSVARNREIAVRLSLGATRARLLRQLVTESVLLSLLGAGAGIVLASWGTGALLHVMPLEFPSFVSVRVDREVLLACCALALFTGVLLGLLPALSATRNGLAESLKEGTKGSIGIRGRKMGRVLVGAEVAVCLVLLIGAGLLLQSVSRMLIADSGFKPDHLVTLRFYVPARHFEGDSKNRFGPRLAEEMAQVPGVQSAAVSFIDPFIWSGFSRGFTLEGHSPLSAAEIDEVTYQEIGPNFFGTMGIPVKTGRDFTAHDDLRSPGRLMVNEAFARRYWRGESALGKRLKYGPVDSHYSWMEVIGVVGDSKFESLRQDADASPVLYGALLQSEVIMNMSLLVRTKDDPAAMIGPLRSAIQRFDPEIPVYNVATVDERMRATAAETRSYATLLALFAGLALVLAVVGIYGVISYWVTQRTQEMGIRMALGAHSRDVLRLVVWQGMSLMLVGVATGVVCALIATRALKSMLFGVTVADPPTYILLAAILLLAGGLAVYVPARRATRIDPLVALRYE</sequence>
<dbReference type="Proteomes" id="UP000567293">
    <property type="component" value="Unassembled WGS sequence"/>
</dbReference>
<dbReference type="GO" id="GO:0005886">
    <property type="term" value="C:plasma membrane"/>
    <property type="evidence" value="ECO:0007669"/>
    <property type="project" value="UniProtKB-SubCell"/>
</dbReference>
<proteinExistence type="inferred from homology"/>
<accession>A0A7V8NUV5</accession>
<dbReference type="PANTHER" id="PTHR30572:SF4">
    <property type="entry name" value="ABC TRANSPORTER PERMEASE YTRF"/>
    <property type="match status" value="1"/>
</dbReference>
<organism evidence="10 11">
    <name type="scientific">Candidatus Acidiferrum panamense</name>
    <dbReference type="NCBI Taxonomy" id="2741543"/>
    <lineage>
        <taxon>Bacteria</taxon>
        <taxon>Pseudomonadati</taxon>
        <taxon>Acidobacteriota</taxon>
        <taxon>Terriglobia</taxon>
        <taxon>Candidatus Acidiferrales</taxon>
        <taxon>Candidatus Acidiferrum</taxon>
    </lineage>
</organism>
<dbReference type="InterPro" id="IPR017800">
    <property type="entry name" value="ADOP"/>
</dbReference>
<feature type="transmembrane region" description="Helical" evidence="7">
    <location>
        <begin position="38"/>
        <end position="61"/>
    </location>
</feature>
<feature type="transmembrane region" description="Helical" evidence="7">
    <location>
        <begin position="540"/>
        <end position="558"/>
    </location>
</feature>
<evidence type="ECO:0000313" key="11">
    <source>
        <dbReference type="Proteomes" id="UP000567293"/>
    </source>
</evidence>
<name>A0A7V8NUV5_9BACT</name>
<dbReference type="GO" id="GO:0022857">
    <property type="term" value="F:transmembrane transporter activity"/>
    <property type="evidence" value="ECO:0007669"/>
    <property type="project" value="TreeGrafter"/>
</dbReference>
<feature type="transmembrane region" description="Helical" evidence="7">
    <location>
        <begin position="134"/>
        <end position="155"/>
    </location>
</feature>
<evidence type="ECO:0000313" key="10">
    <source>
        <dbReference type="EMBL" id="MBA0087786.1"/>
    </source>
</evidence>